<evidence type="ECO:0000313" key="1">
    <source>
        <dbReference type="EMBL" id="AKL96834.1"/>
    </source>
</evidence>
<dbReference type="Pfam" id="PF13490">
    <property type="entry name" value="zf-HC2"/>
    <property type="match status" value="1"/>
</dbReference>
<proteinExistence type="predicted"/>
<keyword evidence="1" id="KW-0862">Zinc</keyword>
<reference evidence="1 2" key="1">
    <citation type="submission" date="2014-10" db="EMBL/GenBank/DDBJ databases">
        <title>Genome sequence of Clostridium aceticum DSM 1496.</title>
        <authorList>
            <person name="Poehlein A."/>
            <person name="Schiel-Bengelsdorf B."/>
            <person name="Gottschalk G."/>
            <person name="Duerre P."/>
            <person name="Daniel R."/>
        </authorList>
    </citation>
    <scope>NUCLEOTIDE SEQUENCE [LARGE SCALE GENOMIC DNA]</scope>
    <source>
        <strain evidence="1 2">DSM 1496</strain>
    </source>
</reference>
<dbReference type="RefSeq" id="WP_044824258.1">
    <property type="nucleotide sequence ID" value="NZ_CP009687.1"/>
</dbReference>
<dbReference type="Proteomes" id="UP000035704">
    <property type="component" value="Chromosome"/>
</dbReference>
<dbReference type="GO" id="GO:0008270">
    <property type="term" value="F:zinc ion binding"/>
    <property type="evidence" value="ECO:0007669"/>
    <property type="project" value="UniProtKB-KW"/>
</dbReference>
<keyword evidence="2" id="KW-1185">Reference proteome</keyword>
<dbReference type="STRING" id="84022.CACET_c33910"/>
<protein>
    <submittedName>
        <fullName evidence="1">Putative zinc-finger-containing protein</fullName>
    </submittedName>
</protein>
<name>A0A0D8IC79_9CLOT</name>
<gene>
    <name evidence="1" type="ORF">CACET_c33910</name>
</gene>
<organism evidence="1 2">
    <name type="scientific">Clostridium aceticum</name>
    <dbReference type="NCBI Taxonomy" id="84022"/>
    <lineage>
        <taxon>Bacteria</taxon>
        <taxon>Bacillati</taxon>
        <taxon>Bacillota</taxon>
        <taxon>Clostridia</taxon>
        <taxon>Eubacteriales</taxon>
        <taxon>Clostridiaceae</taxon>
        <taxon>Clostridium</taxon>
    </lineage>
</organism>
<dbReference type="KEGG" id="cace:CACET_c33910"/>
<dbReference type="EMBL" id="CP009687">
    <property type="protein sequence ID" value="AKL96834.1"/>
    <property type="molecule type" value="Genomic_DNA"/>
</dbReference>
<sequence length="320" mass="37159">MPCPYQSLLQDYLEEELSREEMLKMEEHIDLCDECQQKLDTLLDSSLKLHQNSIEIDDEVLVEKIKAHRRGIRRIYVYGTLGFLLGLLSLYYTSDSFIVTKAIMALPYKLAEFMLGIFFSKNQLQQWDLMYNHFQRGMGYFPHHPILGLIVELITPALVAMFLAMIIGYLTSDKRVFQRKRILRFILSGIIVFMLWFGGIYGIYNNTLNKIEALEGIKTVTIYEKQEHSTSWLLRIDQYNLQIEKYLDIISGLSEASPIGNFTSMNYKEGLQLLLQFKGGGETTSHVDIDTGIMFMQNHRHYQLSEETRLQLLAVAREGK</sequence>
<dbReference type="PATRIC" id="fig|84022.5.peg.3582"/>
<dbReference type="AlphaFoldDB" id="A0A0D8IC79"/>
<dbReference type="InterPro" id="IPR027383">
    <property type="entry name" value="Znf_put"/>
</dbReference>
<keyword evidence="1" id="KW-0863">Zinc-finger</keyword>
<accession>A0A0D8IC79</accession>
<keyword evidence="1" id="KW-0479">Metal-binding</keyword>
<dbReference type="OrthoDB" id="2460662at2"/>
<evidence type="ECO:0000313" key="2">
    <source>
        <dbReference type="Proteomes" id="UP000035704"/>
    </source>
</evidence>